<dbReference type="InterPro" id="IPR002575">
    <property type="entry name" value="Aminoglycoside_PTrfase"/>
</dbReference>
<dbReference type="GO" id="GO:0005524">
    <property type="term" value="F:ATP binding"/>
    <property type="evidence" value="ECO:0007669"/>
    <property type="project" value="UniProtKB-KW"/>
</dbReference>
<proteinExistence type="predicted"/>
<dbReference type="RefSeq" id="WP_070079153.1">
    <property type="nucleotide sequence ID" value="NZ_CP017415.1"/>
</dbReference>
<dbReference type="Pfam" id="PF01636">
    <property type="entry name" value="APH"/>
    <property type="match status" value="1"/>
</dbReference>
<feature type="domain" description="Aminoglycoside phosphotransferase" evidence="3">
    <location>
        <begin position="27"/>
        <end position="237"/>
    </location>
</feature>
<dbReference type="SUPFAM" id="SSF56112">
    <property type="entry name" value="Protein kinase-like (PK-like)"/>
    <property type="match status" value="1"/>
</dbReference>
<gene>
    <name evidence="4" type="ORF">BI364_13215</name>
</gene>
<organism evidence="4 5">
    <name type="scientific">Acidihalobacter yilgarnensis</name>
    <dbReference type="NCBI Taxonomy" id="2819280"/>
    <lineage>
        <taxon>Bacteria</taxon>
        <taxon>Pseudomonadati</taxon>
        <taxon>Pseudomonadota</taxon>
        <taxon>Gammaproteobacteria</taxon>
        <taxon>Chromatiales</taxon>
        <taxon>Ectothiorhodospiraceae</taxon>
        <taxon>Acidihalobacter</taxon>
    </lineage>
</organism>
<keyword evidence="1" id="KW-0547">Nucleotide-binding</keyword>
<keyword evidence="2" id="KW-0067">ATP-binding</keyword>
<dbReference type="KEGG" id="aprs:BI364_13215"/>
<dbReference type="InterPro" id="IPR011009">
    <property type="entry name" value="Kinase-like_dom_sf"/>
</dbReference>
<keyword evidence="5" id="KW-1185">Reference proteome</keyword>
<evidence type="ECO:0000259" key="3">
    <source>
        <dbReference type="Pfam" id="PF01636"/>
    </source>
</evidence>
<dbReference type="Gene3D" id="3.30.200.20">
    <property type="entry name" value="Phosphorylase Kinase, domain 1"/>
    <property type="match status" value="1"/>
</dbReference>
<dbReference type="EMBL" id="CP017415">
    <property type="protein sequence ID" value="AOU98797.1"/>
    <property type="molecule type" value="Genomic_DNA"/>
</dbReference>
<reference evidence="5" key="1">
    <citation type="submission" date="2016-09" db="EMBL/GenBank/DDBJ databases">
        <title>Acidihalobacter prosperus F5.</title>
        <authorList>
            <person name="Khaleque H.N."/>
            <person name="Ramsay J.P."/>
            <person name="Kaksonen A.H."/>
            <person name="Boxall N.J."/>
            <person name="Watkin E.L.J."/>
        </authorList>
    </citation>
    <scope>NUCLEOTIDE SEQUENCE [LARGE SCALE GENOMIC DNA]</scope>
    <source>
        <strain evidence="5">F5</strain>
    </source>
</reference>
<evidence type="ECO:0000313" key="5">
    <source>
        <dbReference type="Proteomes" id="UP000095401"/>
    </source>
</evidence>
<name>A0A1D8IQX3_9GAMM</name>
<dbReference type="Proteomes" id="UP000095401">
    <property type="component" value="Chromosome"/>
</dbReference>
<evidence type="ECO:0000256" key="1">
    <source>
        <dbReference type="ARBA" id="ARBA00022741"/>
    </source>
</evidence>
<evidence type="ECO:0000313" key="4">
    <source>
        <dbReference type="EMBL" id="AOU98797.1"/>
    </source>
</evidence>
<dbReference type="PANTHER" id="PTHR33540">
    <property type="entry name" value="TRNA THREONYLCARBAMOYLADENOSINE BIOSYNTHESIS PROTEIN TSAE"/>
    <property type="match status" value="1"/>
</dbReference>
<evidence type="ECO:0000256" key="2">
    <source>
        <dbReference type="ARBA" id="ARBA00022840"/>
    </source>
</evidence>
<dbReference type="PANTHER" id="PTHR33540:SF1">
    <property type="entry name" value="N-ACETYLMURAMATE_N-ACETYLGLUCOSAMINE KINASE"/>
    <property type="match status" value="1"/>
</dbReference>
<protein>
    <recommendedName>
        <fullName evidence="3">Aminoglycoside phosphotransferase domain-containing protein</fullName>
    </recommendedName>
</protein>
<sequence length="339" mass="37836">MDRPAEDPRRGALAHWLAGIATGTRNLRPASGDASFRRYFRLDTDAGPRIAMDAPPAQEPLAPFLDISVRLAAANVRVPKIYAADPALGFALLDDLGDVHYLDVLDTHSADVLYGDALDTLIRIQSAPTDGLPDYDRSLLAREMGLFPDWLLDRHLGLTLNREQRARLDAVCETLIANALTQPQVFVHRDYHARNLMRIADGNPGVLDYQDAVCGPITYDLASLLRDAYVTWPEVRVHRWALSYRDRAVAAKICGPVDDARFLRWFDLMGLQRQLKVLGIFARLCHRDGKPGYLGDLPRVLAYVETVAPRHAESMPLATLIEDLALRTRLEEARQTCAP</sequence>
<dbReference type="AlphaFoldDB" id="A0A1D8IQX3"/>
<dbReference type="Gene3D" id="3.90.1200.10">
    <property type="match status" value="1"/>
</dbReference>
<accession>A0A1D8IQX3</accession>